<dbReference type="RefSeq" id="WP_072967453.1">
    <property type="nucleotide sequence ID" value="NZ_FRAJ01000012.1"/>
</dbReference>
<evidence type="ECO:0000256" key="5">
    <source>
        <dbReference type="ARBA" id="ARBA00023136"/>
    </source>
</evidence>
<dbReference type="Pfam" id="PF23750">
    <property type="entry name" value="RsgI_M"/>
    <property type="match status" value="1"/>
</dbReference>
<dbReference type="InterPro" id="IPR024449">
    <property type="entry name" value="Anti-sigma_RsgI_N"/>
</dbReference>
<dbReference type="STRING" id="1121266.SAMN02745883_01651"/>
<dbReference type="AlphaFoldDB" id="A0A1M6QXV5"/>
<evidence type="ECO:0000313" key="10">
    <source>
        <dbReference type="Proteomes" id="UP000184082"/>
    </source>
</evidence>
<dbReference type="GO" id="GO:0005886">
    <property type="term" value="C:plasma membrane"/>
    <property type="evidence" value="ECO:0007669"/>
    <property type="project" value="UniProtKB-SubCell"/>
</dbReference>
<sequence>MVYRGLVLKVEENNILVFTNTCEYMKLKKKANIEVGKEIFFTQKDIIREKNKSYINLISIAAAIIFLMVATAGLLGIDFLGKFQTYAVVTLDINPSVEYEVDRNEIVKDIRPLNEEGKEITDDDMIGMEIGKVIYLSINNAREKRYLNEKNNVVLISNVVIRKDKNDTVKLKKEFINRIKQQEELKDIDIIYVESNRKDLKIARKNNISVGKYEIYKMIFQDNSNITIKQIKNKKISDIIKENKEIIQKVKKLKKDKEKINQKDIENDNLDRKKQEKKEYKKQEKNIIEKHNEKDDKEKAREKDKKIKQKKEIKKEKKSEFKNEVKKRLKNDKRKLSKDKKSR</sequence>
<evidence type="ECO:0000256" key="1">
    <source>
        <dbReference type="ARBA" id="ARBA00004162"/>
    </source>
</evidence>
<gene>
    <name evidence="9" type="ORF">SAMN02745883_01651</name>
</gene>
<evidence type="ECO:0000256" key="3">
    <source>
        <dbReference type="ARBA" id="ARBA00022692"/>
    </source>
</evidence>
<comment type="subcellular location">
    <subcellularLocation>
        <location evidence="1">Cell membrane</location>
        <topology evidence="1">Single-pass membrane protein</topology>
    </subcellularLocation>
</comment>
<dbReference type="EMBL" id="FRAJ01000012">
    <property type="protein sequence ID" value="SHK24907.1"/>
    <property type="molecule type" value="Genomic_DNA"/>
</dbReference>
<dbReference type="PROSITE" id="PS51849">
    <property type="entry name" value="RSGI_N"/>
    <property type="match status" value="1"/>
</dbReference>
<dbReference type="Proteomes" id="UP000184082">
    <property type="component" value="Unassembled WGS sequence"/>
</dbReference>
<evidence type="ECO:0000256" key="6">
    <source>
        <dbReference type="SAM" id="MobiDB-lite"/>
    </source>
</evidence>
<reference evidence="9 10" key="1">
    <citation type="submission" date="2016-11" db="EMBL/GenBank/DDBJ databases">
        <authorList>
            <person name="Jaros S."/>
            <person name="Januszkiewicz K."/>
            <person name="Wedrychowicz H."/>
        </authorList>
    </citation>
    <scope>NUCLEOTIDE SEQUENCE [LARGE SCALE GENOMIC DNA]</scope>
    <source>
        <strain evidence="9 10">DSM 14501</strain>
    </source>
</reference>
<evidence type="ECO:0000256" key="7">
    <source>
        <dbReference type="SAM" id="Phobius"/>
    </source>
</evidence>
<feature type="domain" description="RsgI N-terminal anti-sigma" evidence="8">
    <location>
        <begin position="3"/>
        <end position="50"/>
    </location>
</feature>
<name>A0A1M6QXV5_9FIRM</name>
<proteinExistence type="predicted"/>
<keyword evidence="4 7" id="KW-1133">Transmembrane helix</keyword>
<feature type="compositionally biased region" description="Basic and acidic residues" evidence="6">
    <location>
        <begin position="264"/>
        <end position="305"/>
    </location>
</feature>
<organism evidence="9 10">
    <name type="scientific">Caminicella sporogenes DSM 14501</name>
    <dbReference type="NCBI Taxonomy" id="1121266"/>
    <lineage>
        <taxon>Bacteria</taxon>
        <taxon>Bacillati</taxon>
        <taxon>Bacillota</taxon>
        <taxon>Clostridia</taxon>
        <taxon>Peptostreptococcales</taxon>
        <taxon>Caminicellaceae</taxon>
        <taxon>Caminicella</taxon>
    </lineage>
</organism>
<feature type="compositionally biased region" description="Basic residues" evidence="6">
    <location>
        <begin position="327"/>
        <end position="343"/>
    </location>
</feature>
<keyword evidence="3 7" id="KW-0812">Transmembrane</keyword>
<dbReference type="Pfam" id="PF12791">
    <property type="entry name" value="RsgI_N"/>
    <property type="match status" value="1"/>
</dbReference>
<feature type="compositionally biased region" description="Basic and acidic residues" evidence="6">
    <location>
        <begin position="313"/>
        <end position="326"/>
    </location>
</feature>
<dbReference type="InterPro" id="IPR055431">
    <property type="entry name" value="RsgI_M"/>
</dbReference>
<evidence type="ECO:0000259" key="8">
    <source>
        <dbReference type="PROSITE" id="PS51849"/>
    </source>
</evidence>
<keyword evidence="2" id="KW-1003">Cell membrane</keyword>
<keyword evidence="10" id="KW-1185">Reference proteome</keyword>
<protein>
    <submittedName>
        <fullName evidence="9">Anti-sigma factor N-terminus</fullName>
    </submittedName>
</protein>
<feature type="transmembrane region" description="Helical" evidence="7">
    <location>
        <begin position="54"/>
        <end position="77"/>
    </location>
</feature>
<evidence type="ECO:0000256" key="2">
    <source>
        <dbReference type="ARBA" id="ARBA00022475"/>
    </source>
</evidence>
<accession>A0A1M6QXV5</accession>
<keyword evidence="5 7" id="KW-0472">Membrane</keyword>
<evidence type="ECO:0000256" key="4">
    <source>
        <dbReference type="ARBA" id="ARBA00022989"/>
    </source>
</evidence>
<feature type="region of interest" description="Disordered" evidence="6">
    <location>
        <begin position="264"/>
        <end position="343"/>
    </location>
</feature>
<evidence type="ECO:0000313" key="9">
    <source>
        <dbReference type="EMBL" id="SHK24907.1"/>
    </source>
</evidence>